<feature type="region of interest" description="Disordered" evidence="1">
    <location>
        <begin position="456"/>
        <end position="698"/>
    </location>
</feature>
<feature type="compositionally biased region" description="Low complexity" evidence="1">
    <location>
        <begin position="472"/>
        <end position="481"/>
    </location>
</feature>
<comment type="caution">
    <text evidence="3">The sequence shown here is derived from an EMBL/GenBank/DDBJ whole genome shotgun (WGS) entry which is preliminary data.</text>
</comment>
<organism evidence="3 4">
    <name type="scientific">Polytolypa hystricis (strain UAMH7299)</name>
    <dbReference type="NCBI Taxonomy" id="1447883"/>
    <lineage>
        <taxon>Eukaryota</taxon>
        <taxon>Fungi</taxon>
        <taxon>Dikarya</taxon>
        <taxon>Ascomycota</taxon>
        <taxon>Pezizomycotina</taxon>
        <taxon>Eurotiomycetes</taxon>
        <taxon>Eurotiomycetidae</taxon>
        <taxon>Onygenales</taxon>
        <taxon>Onygenales incertae sedis</taxon>
        <taxon>Polytolypa</taxon>
    </lineage>
</organism>
<dbReference type="InterPro" id="IPR001810">
    <property type="entry name" value="F-box_dom"/>
</dbReference>
<feature type="region of interest" description="Disordered" evidence="1">
    <location>
        <begin position="183"/>
        <end position="238"/>
    </location>
</feature>
<feature type="compositionally biased region" description="Low complexity" evidence="1">
    <location>
        <begin position="184"/>
        <end position="198"/>
    </location>
</feature>
<reference evidence="3 4" key="1">
    <citation type="submission" date="2017-10" db="EMBL/GenBank/DDBJ databases">
        <title>Comparative genomics in systemic dimorphic fungi from Ajellomycetaceae.</title>
        <authorList>
            <person name="Munoz J.F."/>
            <person name="Mcewen J.G."/>
            <person name="Clay O.K."/>
            <person name="Cuomo C.A."/>
        </authorList>
    </citation>
    <scope>NUCLEOTIDE SEQUENCE [LARGE SCALE GENOMIC DNA]</scope>
    <source>
        <strain evidence="3 4">UAMH7299</strain>
    </source>
</reference>
<feature type="compositionally biased region" description="Acidic residues" evidence="1">
    <location>
        <begin position="603"/>
        <end position="638"/>
    </location>
</feature>
<feature type="compositionally biased region" description="Pro residues" evidence="1">
    <location>
        <begin position="482"/>
        <end position="502"/>
    </location>
</feature>
<dbReference type="GO" id="GO:0030041">
    <property type="term" value="P:actin filament polymerization"/>
    <property type="evidence" value="ECO:0007669"/>
    <property type="project" value="TreeGrafter"/>
</dbReference>
<protein>
    <recommendedName>
        <fullName evidence="2">F-box domain-containing protein</fullName>
    </recommendedName>
</protein>
<feature type="compositionally biased region" description="Polar residues" evidence="1">
    <location>
        <begin position="677"/>
        <end position="691"/>
    </location>
</feature>
<evidence type="ECO:0000256" key="1">
    <source>
        <dbReference type="SAM" id="MobiDB-lite"/>
    </source>
</evidence>
<proteinExistence type="predicted"/>
<dbReference type="Gene3D" id="1.20.1280.50">
    <property type="match status" value="1"/>
</dbReference>
<feature type="region of interest" description="Disordered" evidence="1">
    <location>
        <begin position="1"/>
        <end position="20"/>
    </location>
</feature>
<gene>
    <name evidence="3" type="ORF">AJ80_00024</name>
</gene>
<dbReference type="GO" id="GO:0005884">
    <property type="term" value="C:actin filament"/>
    <property type="evidence" value="ECO:0007669"/>
    <property type="project" value="TreeGrafter"/>
</dbReference>
<dbReference type="Proteomes" id="UP000224634">
    <property type="component" value="Unassembled WGS sequence"/>
</dbReference>
<name>A0A2B7YVL9_POLH7</name>
<dbReference type="EMBL" id="PDNA01000001">
    <property type="protein sequence ID" value="PGH28134.1"/>
    <property type="molecule type" value="Genomic_DNA"/>
</dbReference>
<evidence type="ECO:0000313" key="4">
    <source>
        <dbReference type="Proteomes" id="UP000224634"/>
    </source>
</evidence>
<evidence type="ECO:0000259" key="2">
    <source>
        <dbReference type="PROSITE" id="PS50181"/>
    </source>
</evidence>
<dbReference type="STRING" id="1447883.A0A2B7YVL9"/>
<dbReference type="Pfam" id="PF12937">
    <property type="entry name" value="F-box-like"/>
    <property type="match status" value="1"/>
</dbReference>
<sequence length="1031" mass="112792">MAPVAANGLGSVSASSAYPSRDPPLLRLPAETLGSIFAYASSSDLVSLSLVSRSFRDLAAAQLYRSLSHVFSDDTRSGQVSVDHLAGILETLTTSDYNYASYIKEISLDTAHAGEAGDMVAREFRYDYSCGKFLNTLFLATIKKVVSLETFMWNIRVGISPSVFAALGKLSTLHHLHIRMQAGPSLHSSPAPSTSSLSSPPPPGAVPLPVYHHQHHQHQHQHHAPPPPPASFGVDPKTPFGNTVNLVRRLDVHKLSHGPRNFSAFSNLKSLAVLDMDTLEYVSELAECISSSTTTLKVLKLSFSERLALKARKKAVADSSDTDTVQDEDELFDADPLMPPSPPLPVVPDMGSNDADIMRERLTQKKALARIFGLENDTPQQKKLEQVAEDAISRADKESQAAMKALSKNDADRLFVKELHRIMRDLAQKKITANLNNTKSLKAFEKLEKAASKYLERNENIDGNQKEKKKASVSQKASSSKFPPPMPPLPVGQSMPPPPPPGVGYDMPNSGDSFGPVFPSHIFPATSKKGLAPPKHAYVVPPSSTQPPGLFTPAPSWNTLVNPAISSTSGSSSEASSVSQEDAGVASEHPKSDPISSNRPEDDILDIVDMEHPDDDGEEGEDQEFIDADDYAPEDQDENISPPAERSLVSPSGFSNDFDVKPSGSRKGKKPARDAEPSTSNIQEFSESSRSGTDEESGDHAIQEYIRLHHGIPLESLSIYLIPVKPSILCRAINICSLKHVSLMNVGPQRAFWAMLGKLHQTTPLQLTSIQTDNVTPSFLSFLSELDYMEDLFLIERSSRSKVEPLTPKTTVTIDDIRKQVLSKHTRSLRRLMIRNDNDNSWALSKESVNILAGHGSRLTELVVALDSSNFHFLMHHISGLRSLLVFHILFAQNDYCPGILREIRLCAIDNIIQCPHLKIQYVAVSYGTNKPVVTSVSKLVREKPASTPEQINGYSFKDRKGKGKAVQFAADHDTFSPSPGSIDLAPLDDSASGDEFDSSERTKITVVDGVKFRDAIGIKVWDKDIWGLKL</sequence>
<evidence type="ECO:0000313" key="3">
    <source>
        <dbReference type="EMBL" id="PGH28134.1"/>
    </source>
</evidence>
<feature type="domain" description="F-box" evidence="2">
    <location>
        <begin position="22"/>
        <end position="67"/>
    </location>
</feature>
<dbReference type="InterPro" id="IPR036047">
    <property type="entry name" value="F-box-like_dom_sf"/>
</dbReference>
<dbReference type="SUPFAM" id="SSF81383">
    <property type="entry name" value="F-box domain"/>
    <property type="match status" value="1"/>
</dbReference>
<dbReference type="PANTHER" id="PTHR45691:SF6">
    <property type="entry name" value="PROTEIN DIAPHANOUS"/>
    <property type="match status" value="1"/>
</dbReference>
<dbReference type="OrthoDB" id="4200124at2759"/>
<feature type="compositionally biased region" description="Low complexity" evidence="1">
    <location>
        <begin position="566"/>
        <end position="579"/>
    </location>
</feature>
<feature type="compositionally biased region" description="Basic residues" evidence="1">
    <location>
        <begin position="212"/>
        <end position="223"/>
    </location>
</feature>
<feature type="compositionally biased region" description="Polar residues" evidence="1">
    <location>
        <begin position="555"/>
        <end position="565"/>
    </location>
</feature>
<accession>A0A2B7YVL9</accession>
<dbReference type="PROSITE" id="PS50181">
    <property type="entry name" value="FBOX"/>
    <property type="match status" value="1"/>
</dbReference>
<dbReference type="PANTHER" id="PTHR45691">
    <property type="entry name" value="PROTEIN DIAPHANOUS"/>
    <property type="match status" value="1"/>
</dbReference>
<dbReference type="InterPro" id="IPR051412">
    <property type="entry name" value="Formin_Homology_Diaphanous_sf"/>
</dbReference>
<keyword evidence="4" id="KW-1185">Reference proteome</keyword>
<feature type="compositionally biased region" description="Basic and acidic residues" evidence="1">
    <location>
        <begin position="456"/>
        <end position="466"/>
    </location>
</feature>
<dbReference type="AlphaFoldDB" id="A0A2B7YVL9"/>
<dbReference type="SMART" id="SM00256">
    <property type="entry name" value="FBOX"/>
    <property type="match status" value="1"/>
</dbReference>